<dbReference type="AlphaFoldDB" id="A0A2B4R665"/>
<name>A0A2B4R665_STYPI</name>
<dbReference type="EMBL" id="LSMT01001242">
    <property type="protein sequence ID" value="PFX12656.1"/>
    <property type="molecule type" value="Genomic_DNA"/>
</dbReference>
<evidence type="ECO:0000313" key="1">
    <source>
        <dbReference type="EMBL" id="PFX12656.1"/>
    </source>
</evidence>
<sequence length="244" mass="29373">MKVYYFLQYLQAVFEKKFPDLNMKDPASKYNFMDACEKVFDDIVREVNDWPNPIGGHMQLYMFQHWDTFQQLGQRLRKNIFFIDDVTEVFAWFRNPMLSHAEVMSELVTLTCEKYSPEWFKKSLESHWFIKDCRSKQSHQVPQDRKMAARNYVLKLEPEQVVDLLDTLLDILKREDDVEKKKILDSIERDHFKEPMPEVDKDEIYVEKKKEAIIAVKKVLRHIVEEKITEKMKRLEASKDKNKK</sequence>
<accession>A0A2B4R665</accession>
<protein>
    <submittedName>
        <fullName evidence="1">Uncharacterized protein</fullName>
    </submittedName>
</protein>
<dbReference type="Proteomes" id="UP000225706">
    <property type="component" value="Unassembled WGS sequence"/>
</dbReference>
<proteinExistence type="predicted"/>
<keyword evidence="2" id="KW-1185">Reference proteome</keyword>
<gene>
    <name evidence="1" type="ORF">AWC38_SpisGene23342</name>
</gene>
<organism evidence="1 2">
    <name type="scientific">Stylophora pistillata</name>
    <name type="common">Smooth cauliflower coral</name>
    <dbReference type="NCBI Taxonomy" id="50429"/>
    <lineage>
        <taxon>Eukaryota</taxon>
        <taxon>Metazoa</taxon>
        <taxon>Cnidaria</taxon>
        <taxon>Anthozoa</taxon>
        <taxon>Hexacorallia</taxon>
        <taxon>Scleractinia</taxon>
        <taxon>Astrocoeniina</taxon>
        <taxon>Pocilloporidae</taxon>
        <taxon>Stylophora</taxon>
    </lineage>
</organism>
<comment type="caution">
    <text evidence="1">The sequence shown here is derived from an EMBL/GenBank/DDBJ whole genome shotgun (WGS) entry which is preliminary data.</text>
</comment>
<reference evidence="2" key="1">
    <citation type="journal article" date="2017" name="bioRxiv">
        <title>Comparative analysis of the genomes of Stylophora pistillata and Acropora digitifera provides evidence for extensive differences between species of corals.</title>
        <authorList>
            <person name="Voolstra C.R."/>
            <person name="Li Y."/>
            <person name="Liew Y.J."/>
            <person name="Baumgarten S."/>
            <person name="Zoccola D."/>
            <person name="Flot J.-F."/>
            <person name="Tambutte S."/>
            <person name="Allemand D."/>
            <person name="Aranda M."/>
        </authorList>
    </citation>
    <scope>NUCLEOTIDE SEQUENCE [LARGE SCALE GENOMIC DNA]</scope>
</reference>
<evidence type="ECO:0000313" key="2">
    <source>
        <dbReference type="Proteomes" id="UP000225706"/>
    </source>
</evidence>